<dbReference type="AlphaFoldDB" id="A0AA91U670"/>
<dbReference type="Proteomes" id="UP000344571">
    <property type="component" value="Chromosome"/>
</dbReference>
<reference evidence="2 4" key="2">
    <citation type="submission" date="2018-10" db="EMBL/GenBank/DDBJ databases">
        <title>Complete genome sequence of Pseudomonas pelagia strain Kongs-67.</title>
        <authorList>
            <person name="Sinha R.K."/>
            <person name="Krishnan K."/>
        </authorList>
    </citation>
    <scope>NUCLEOTIDE SEQUENCE [LARGE SCALE GENOMIC DNA]</scope>
    <source>
        <strain evidence="2 4">Kongs-67</strain>
    </source>
</reference>
<proteinExistence type="predicted"/>
<evidence type="ECO:0000313" key="1">
    <source>
        <dbReference type="EMBL" id="PCD01421.1"/>
    </source>
</evidence>
<evidence type="ECO:0000313" key="3">
    <source>
        <dbReference type="Proteomes" id="UP000243750"/>
    </source>
</evidence>
<reference evidence="1 3" key="1">
    <citation type="submission" date="2017-09" db="EMBL/GenBank/DDBJ databases">
        <title>Bacterial and phytoplankton interrelationship in Kongsfjorden, an Arctic fjord.</title>
        <authorList>
            <person name="Sinha R."/>
            <person name="Krishnan K."/>
        </authorList>
    </citation>
    <scope>NUCLEOTIDE SEQUENCE [LARGE SCALE GENOMIC DNA]</scope>
    <source>
        <strain evidence="1 3">58</strain>
    </source>
</reference>
<organism evidence="1 3">
    <name type="scientific">Halopseudomonas pelagia</name>
    <dbReference type="NCBI Taxonomy" id="553151"/>
    <lineage>
        <taxon>Bacteria</taxon>
        <taxon>Pseudomonadati</taxon>
        <taxon>Pseudomonadota</taxon>
        <taxon>Gammaproteobacteria</taxon>
        <taxon>Pseudomonadales</taxon>
        <taxon>Pseudomonadaceae</taxon>
        <taxon>Halopseudomonas</taxon>
    </lineage>
</organism>
<accession>A0AA91U670</accession>
<keyword evidence="4" id="KW-1185">Reference proteome</keyword>
<evidence type="ECO:0000313" key="4">
    <source>
        <dbReference type="Proteomes" id="UP000344571"/>
    </source>
</evidence>
<protein>
    <submittedName>
        <fullName evidence="1">Uncharacterized protein</fullName>
    </submittedName>
</protein>
<name>A0AA91U670_9GAMM</name>
<dbReference type="EMBL" id="CP033116">
    <property type="protein sequence ID" value="QFY55000.1"/>
    <property type="molecule type" value="Genomic_DNA"/>
</dbReference>
<dbReference type="EMBL" id="NWMT01000013">
    <property type="protein sequence ID" value="PCD01421.1"/>
    <property type="molecule type" value="Genomic_DNA"/>
</dbReference>
<gene>
    <name evidence="1" type="ORF">CO192_00200</name>
    <name evidence="2" type="ORF">EAO82_00600</name>
</gene>
<sequence length="59" mass="6804">MHTGQLEGINNKMGATPFYKVRGGHILEVRRRQRLNQPLFLVLQETDAVVRKVAIFREA</sequence>
<dbReference type="Proteomes" id="UP000243750">
    <property type="component" value="Unassembled WGS sequence"/>
</dbReference>
<evidence type="ECO:0000313" key="2">
    <source>
        <dbReference type="EMBL" id="QFY55000.1"/>
    </source>
</evidence>